<dbReference type="Pfam" id="PF05719">
    <property type="entry name" value="GPP34"/>
    <property type="match status" value="1"/>
</dbReference>
<keyword evidence="4" id="KW-0472">Membrane</keyword>
<evidence type="ECO:0000256" key="1">
    <source>
        <dbReference type="ARBA" id="ARBA00004255"/>
    </source>
</evidence>
<dbReference type="InterPro" id="IPR008628">
    <property type="entry name" value="GPP34-like"/>
</dbReference>
<reference evidence="5" key="1">
    <citation type="submission" date="2022-11" db="EMBL/GenBank/DDBJ databases">
        <authorList>
            <person name="Mo P."/>
        </authorList>
    </citation>
    <scope>NUCLEOTIDE SEQUENCE</scope>
    <source>
        <strain evidence="5">HUAS 11-8</strain>
    </source>
</reference>
<sequence length="223" mass="24134">MAESSSSSSSSSSLSSLSLPAKMFLLTYDPRRDRFTARAELGYLLRAAALADLVLRGHLADESGKAWPVKPFTGADPVLGELWGRITGARPRSWRRQLGPGRRQTLRSVRDQLADAGLIGLEPRRALGLIPYSKVTVRDQASVRSLGERVGRAIRGDEPAVRVAPDCAALAALAASAGLRVVLKLGERRRYRQRLAELARPIEPICTALRRAVELQQAASSGS</sequence>
<proteinExistence type="predicted"/>
<evidence type="ECO:0000313" key="6">
    <source>
        <dbReference type="Proteomes" id="UP001163203"/>
    </source>
</evidence>
<name>A0ABY7AW84_9PSEU</name>
<keyword evidence="3" id="KW-0446">Lipid-binding</keyword>
<comment type="subcellular location">
    <subcellularLocation>
        <location evidence="1">Golgi apparatus membrane</location>
        <topology evidence="1">Peripheral membrane protein</topology>
        <orientation evidence="1">Cytoplasmic side</orientation>
    </subcellularLocation>
</comment>
<accession>A0ABY7AW84</accession>
<keyword evidence="6" id="KW-1185">Reference proteome</keyword>
<dbReference type="EMBL" id="CP113836">
    <property type="protein sequence ID" value="WAL63298.1"/>
    <property type="molecule type" value="Genomic_DNA"/>
</dbReference>
<evidence type="ECO:0000256" key="4">
    <source>
        <dbReference type="ARBA" id="ARBA00023136"/>
    </source>
</evidence>
<dbReference type="RefSeq" id="WP_268441147.1">
    <property type="nucleotide sequence ID" value="NZ_CP113836.1"/>
</dbReference>
<evidence type="ECO:0000313" key="5">
    <source>
        <dbReference type="EMBL" id="WAL63298.1"/>
    </source>
</evidence>
<gene>
    <name evidence="5" type="ORF">ORV05_19955</name>
</gene>
<protein>
    <submittedName>
        <fullName evidence="5">GPP34 family phosphoprotein</fullName>
    </submittedName>
</protein>
<dbReference type="InterPro" id="IPR038261">
    <property type="entry name" value="GPP34-like_sf"/>
</dbReference>
<organism evidence="5 6">
    <name type="scientific">Amycolatopsis cynarae</name>
    <dbReference type="NCBI Taxonomy" id="2995223"/>
    <lineage>
        <taxon>Bacteria</taxon>
        <taxon>Bacillati</taxon>
        <taxon>Actinomycetota</taxon>
        <taxon>Actinomycetes</taxon>
        <taxon>Pseudonocardiales</taxon>
        <taxon>Pseudonocardiaceae</taxon>
        <taxon>Amycolatopsis</taxon>
    </lineage>
</organism>
<keyword evidence="2" id="KW-0333">Golgi apparatus</keyword>
<evidence type="ECO:0000256" key="3">
    <source>
        <dbReference type="ARBA" id="ARBA00023121"/>
    </source>
</evidence>
<dbReference type="Proteomes" id="UP001163203">
    <property type="component" value="Chromosome"/>
</dbReference>
<evidence type="ECO:0000256" key="2">
    <source>
        <dbReference type="ARBA" id="ARBA00023034"/>
    </source>
</evidence>
<dbReference type="Gene3D" id="1.10.3630.10">
    <property type="entry name" value="yeast vps74-n-term truncation variant domain like"/>
    <property type="match status" value="1"/>
</dbReference>